<evidence type="ECO:0000313" key="4">
    <source>
        <dbReference type="Proteomes" id="UP001146120"/>
    </source>
</evidence>
<dbReference type="PROSITE" id="PS50005">
    <property type="entry name" value="TPR"/>
    <property type="match status" value="1"/>
</dbReference>
<dbReference type="InterPro" id="IPR011990">
    <property type="entry name" value="TPR-like_helical_dom_sf"/>
</dbReference>
<name>A0AAV2Z4G6_9STRA</name>
<evidence type="ECO:0000256" key="2">
    <source>
        <dbReference type="PROSITE-ProRule" id="PRU00339"/>
    </source>
</evidence>
<dbReference type="InterPro" id="IPR019734">
    <property type="entry name" value="TPR_rpt"/>
</dbReference>
<reference evidence="3" key="1">
    <citation type="submission" date="2022-11" db="EMBL/GenBank/DDBJ databases">
        <authorList>
            <person name="Morgan W.R."/>
            <person name="Tartar A."/>
        </authorList>
    </citation>
    <scope>NUCLEOTIDE SEQUENCE</scope>
    <source>
        <strain evidence="3">ARSEF 373</strain>
    </source>
</reference>
<evidence type="ECO:0000256" key="1">
    <source>
        <dbReference type="ARBA" id="ARBA00022803"/>
    </source>
</evidence>
<dbReference type="SMART" id="SM00028">
    <property type="entry name" value="TPR"/>
    <property type="match status" value="3"/>
</dbReference>
<sequence length="374" mass="41361">MEELRKQLEQLSRDDVKKLLDAAGHGLLTAASTALAECDEKQRVQRAADKKQIGNDHFKGGQWQQAVEAYSESIELDATNALTWSNRAAAHLKLNNLSAALEDCTQSIALAPSVKSFMRRATAYARLHCFQDAMQDLKCVFASEPRNKQSLSLLEEIVATLQQQLCAPECDLSLRSTLVQAELLLASRAGWTRIAVRGNPAPPGLNGHVLFRAKWRDGSSRVMLFGGRAVRDQKSDVLIVFGGNGQRSEQKMNEVWAFDLASQAWSHVVSTGDVPAPRSYHTAHMMGGFMIVLGGRMVDREDDQVYVFDLEVGVWYVLPIPEDRRLSARAWHSSVALDDGRLFLLGGGTYTGPLKDAALLDLSTLLRRQELMGK</sequence>
<dbReference type="Gene3D" id="1.25.40.10">
    <property type="entry name" value="Tetratricopeptide repeat domain"/>
    <property type="match status" value="1"/>
</dbReference>
<dbReference type="InterPro" id="IPR015915">
    <property type="entry name" value="Kelch-typ_b-propeller"/>
</dbReference>
<reference evidence="3" key="2">
    <citation type="journal article" date="2023" name="Microbiol Resour">
        <title>Decontamination and Annotation of the Draft Genome Sequence of the Oomycete Lagenidium giganteum ARSEF 373.</title>
        <authorList>
            <person name="Morgan W.R."/>
            <person name="Tartar A."/>
        </authorList>
    </citation>
    <scope>NUCLEOTIDE SEQUENCE</scope>
    <source>
        <strain evidence="3">ARSEF 373</strain>
    </source>
</reference>
<gene>
    <name evidence="3" type="ORF">N0F65_006230</name>
</gene>
<organism evidence="3 4">
    <name type="scientific">Lagenidium giganteum</name>
    <dbReference type="NCBI Taxonomy" id="4803"/>
    <lineage>
        <taxon>Eukaryota</taxon>
        <taxon>Sar</taxon>
        <taxon>Stramenopiles</taxon>
        <taxon>Oomycota</taxon>
        <taxon>Peronosporomycetes</taxon>
        <taxon>Pythiales</taxon>
        <taxon>Pythiaceae</taxon>
    </lineage>
</organism>
<dbReference type="InterPro" id="IPR051966">
    <property type="entry name" value="RPAP3"/>
</dbReference>
<keyword evidence="4" id="KW-1185">Reference proteome</keyword>
<dbReference type="Pfam" id="PF24681">
    <property type="entry name" value="Kelch_KLHDC2_KLHL20_DRC7"/>
    <property type="match status" value="1"/>
</dbReference>
<dbReference type="SUPFAM" id="SSF48452">
    <property type="entry name" value="TPR-like"/>
    <property type="match status" value="1"/>
</dbReference>
<dbReference type="AlphaFoldDB" id="A0AAV2Z4G6"/>
<accession>A0AAV2Z4G6</accession>
<dbReference type="GO" id="GO:0101031">
    <property type="term" value="C:protein folding chaperone complex"/>
    <property type="evidence" value="ECO:0007669"/>
    <property type="project" value="TreeGrafter"/>
</dbReference>
<dbReference type="PANTHER" id="PTHR46423:SF1">
    <property type="entry name" value="RNA POLYMERASE II-ASSOCIATED PROTEIN 3"/>
    <property type="match status" value="1"/>
</dbReference>
<keyword evidence="1 2" id="KW-0802">TPR repeat</keyword>
<dbReference type="Gene3D" id="2.120.10.80">
    <property type="entry name" value="Kelch-type beta propeller"/>
    <property type="match status" value="1"/>
</dbReference>
<dbReference type="SUPFAM" id="SSF117281">
    <property type="entry name" value="Kelch motif"/>
    <property type="match status" value="1"/>
</dbReference>
<protein>
    <submittedName>
        <fullName evidence="3">Uncharacterized protein</fullName>
    </submittedName>
</protein>
<proteinExistence type="predicted"/>
<feature type="repeat" description="TPR" evidence="2">
    <location>
        <begin position="47"/>
        <end position="80"/>
    </location>
</feature>
<dbReference type="PANTHER" id="PTHR46423">
    <property type="entry name" value="RNA POLYMERASE II-ASSOCIATED PROTEIN 3"/>
    <property type="match status" value="1"/>
</dbReference>
<dbReference type="Pfam" id="PF13414">
    <property type="entry name" value="TPR_11"/>
    <property type="match status" value="1"/>
</dbReference>
<dbReference type="EMBL" id="DAKRPA010000055">
    <property type="protein sequence ID" value="DBA00969.1"/>
    <property type="molecule type" value="Genomic_DNA"/>
</dbReference>
<evidence type="ECO:0000313" key="3">
    <source>
        <dbReference type="EMBL" id="DBA00969.1"/>
    </source>
</evidence>
<dbReference type="Proteomes" id="UP001146120">
    <property type="component" value="Unassembled WGS sequence"/>
</dbReference>
<comment type="caution">
    <text evidence="3">The sequence shown here is derived from an EMBL/GenBank/DDBJ whole genome shotgun (WGS) entry which is preliminary data.</text>
</comment>